<dbReference type="InterPro" id="IPR001680">
    <property type="entry name" value="WD40_rpt"/>
</dbReference>
<comment type="caution">
    <text evidence="5">The sequence shown here is derived from an EMBL/GenBank/DDBJ whole genome shotgun (WGS) entry which is preliminary data.</text>
</comment>
<evidence type="ECO:0000256" key="3">
    <source>
        <dbReference type="ARBA" id="ARBA00022614"/>
    </source>
</evidence>
<evidence type="ECO:0000313" key="6">
    <source>
        <dbReference type="Proteomes" id="UP000475862"/>
    </source>
</evidence>
<protein>
    <recommendedName>
        <fullName evidence="4">Leucine-rich repeat and WD repeat-containing protein 1 WD domain-containing protein</fullName>
    </recommendedName>
</protein>
<keyword evidence="3" id="KW-0433">Leucine-rich repeat</keyword>
<accession>A0A6G0T877</accession>
<dbReference type="PANTHER" id="PTHR24370">
    <property type="entry name" value="OPTICIN"/>
    <property type="match status" value="1"/>
</dbReference>
<reference evidence="5 6" key="1">
    <citation type="submission" date="2019-08" db="EMBL/GenBank/DDBJ databases">
        <title>The genome of the soybean aphid Biotype 1, its phylome, world population structure and adaptation to the North American continent.</title>
        <authorList>
            <person name="Giordano R."/>
            <person name="Donthu R.K."/>
            <person name="Hernandez A.G."/>
            <person name="Wright C.L."/>
            <person name="Zimin A.V."/>
        </authorList>
    </citation>
    <scope>NUCLEOTIDE SEQUENCE [LARGE SCALE GENOMIC DNA]</scope>
    <source>
        <tissue evidence="5">Whole aphids</tissue>
    </source>
</reference>
<dbReference type="Proteomes" id="UP000475862">
    <property type="component" value="Unassembled WGS sequence"/>
</dbReference>
<evidence type="ECO:0000313" key="5">
    <source>
        <dbReference type="EMBL" id="KAE9527349.1"/>
    </source>
</evidence>
<sequence length="404" mass="46331">MSECKFVVHHFLRCHSKTNNDSADVSTQVWYAAFEPSRKSHLVATCGGNKVCVIDVKTGVVEFRYTYSKGLLYTLSWSTACPSNNILATGGTNCTIVLIDLKTHKAYLHYSLPQANKKIFISSILFHPSQNILNRIINLEQRCSIDLQCEIFGLTFCEINEYLLIATNIGLKGWDNSQSQDQELLDFELPKNPNELYRDQNENVIDSIEIVKDSWIAVKVALHGVIYIFNLDATLSKKKNNKCLVIPPYILKWSDTDNYFMSCSVGLDGKLLACGDDKGSVWIYNLEDISFKCSTRDSKIINVNSVLKWPKLHDSYLKKKKKLEVDVYDIVIAKCAVHYSGNYLVAVTNNNFVCLYKKSTLTFLNRNRPRVRYPWSAQNRVRRVWRNPKRFRRWFCVLSSTGLA</sequence>
<proteinExistence type="predicted"/>
<dbReference type="InterPro" id="IPR052489">
    <property type="entry name" value="LRWD1"/>
</dbReference>
<gene>
    <name evidence="5" type="ORF">AGLY_013047</name>
</gene>
<dbReference type="SMART" id="SM00320">
    <property type="entry name" value="WD40"/>
    <property type="match status" value="4"/>
</dbReference>
<evidence type="ECO:0000256" key="1">
    <source>
        <dbReference type="ARBA" id="ARBA00004286"/>
    </source>
</evidence>
<organism evidence="5 6">
    <name type="scientific">Aphis glycines</name>
    <name type="common">Soybean aphid</name>
    <dbReference type="NCBI Taxonomy" id="307491"/>
    <lineage>
        <taxon>Eukaryota</taxon>
        <taxon>Metazoa</taxon>
        <taxon>Ecdysozoa</taxon>
        <taxon>Arthropoda</taxon>
        <taxon>Hexapoda</taxon>
        <taxon>Insecta</taxon>
        <taxon>Pterygota</taxon>
        <taxon>Neoptera</taxon>
        <taxon>Paraneoptera</taxon>
        <taxon>Hemiptera</taxon>
        <taxon>Sternorrhyncha</taxon>
        <taxon>Aphidomorpha</taxon>
        <taxon>Aphidoidea</taxon>
        <taxon>Aphididae</taxon>
        <taxon>Aphidini</taxon>
        <taxon>Aphis</taxon>
        <taxon>Aphis</taxon>
    </lineage>
</organism>
<keyword evidence="2" id="KW-0158">Chromosome</keyword>
<comment type="subcellular location">
    <subcellularLocation>
        <location evidence="1">Chromosome</location>
    </subcellularLocation>
</comment>
<feature type="domain" description="Leucine-rich repeat and WD repeat-containing protein 1 WD" evidence="4">
    <location>
        <begin position="9"/>
        <end position="80"/>
    </location>
</feature>
<dbReference type="AlphaFoldDB" id="A0A6G0T877"/>
<keyword evidence="6" id="KW-1185">Reference proteome</keyword>
<dbReference type="Pfam" id="PF23215">
    <property type="entry name" value="WD_LRWD1"/>
    <property type="match status" value="2"/>
</dbReference>
<dbReference type="PANTHER" id="PTHR24370:SF10">
    <property type="entry name" value="LEUCINE-RICH REPEAT AND WD REPEAT-CONTAINING PROTEIN 1"/>
    <property type="match status" value="1"/>
</dbReference>
<dbReference type="GO" id="GO:0005664">
    <property type="term" value="C:nuclear origin of replication recognition complex"/>
    <property type="evidence" value="ECO:0007669"/>
    <property type="project" value="TreeGrafter"/>
</dbReference>
<evidence type="ECO:0000259" key="4">
    <source>
        <dbReference type="Pfam" id="PF23215"/>
    </source>
</evidence>
<dbReference type="EMBL" id="VYZN01000053">
    <property type="protein sequence ID" value="KAE9527349.1"/>
    <property type="molecule type" value="Genomic_DNA"/>
</dbReference>
<feature type="domain" description="Leucine-rich repeat and WD repeat-containing protein 1 WD" evidence="4">
    <location>
        <begin position="152"/>
        <end position="358"/>
    </location>
</feature>
<dbReference type="GO" id="GO:0006325">
    <property type="term" value="P:chromatin organization"/>
    <property type="evidence" value="ECO:0007669"/>
    <property type="project" value="TreeGrafter"/>
</dbReference>
<dbReference type="InterPro" id="IPR056160">
    <property type="entry name" value="WD_LRWD1"/>
</dbReference>
<dbReference type="GO" id="GO:0003682">
    <property type="term" value="F:chromatin binding"/>
    <property type="evidence" value="ECO:0007669"/>
    <property type="project" value="TreeGrafter"/>
</dbReference>
<name>A0A6G0T877_APHGL</name>
<dbReference type="InterPro" id="IPR015943">
    <property type="entry name" value="WD40/YVTN_repeat-like_dom_sf"/>
</dbReference>
<dbReference type="SUPFAM" id="SSF69322">
    <property type="entry name" value="Tricorn protease domain 2"/>
    <property type="match status" value="1"/>
</dbReference>
<dbReference type="GO" id="GO:0071169">
    <property type="term" value="P:establishment of protein localization to chromatin"/>
    <property type="evidence" value="ECO:0007669"/>
    <property type="project" value="TreeGrafter"/>
</dbReference>
<evidence type="ECO:0000256" key="2">
    <source>
        <dbReference type="ARBA" id="ARBA00022454"/>
    </source>
</evidence>
<dbReference type="OrthoDB" id="7318948at2759"/>
<dbReference type="Gene3D" id="2.130.10.10">
    <property type="entry name" value="YVTN repeat-like/Quinoprotein amine dehydrogenase"/>
    <property type="match status" value="1"/>
</dbReference>